<evidence type="ECO:0000313" key="2">
    <source>
        <dbReference type="Proteomes" id="UP001183824"/>
    </source>
</evidence>
<organism evidence="1 2">
    <name type="scientific">Streptomyces doebereineriae</name>
    <dbReference type="NCBI Taxonomy" id="3075528"/>
    <lineage>
        <taxon>Bacteria</taxon>
        <taxon>Bacillati</taxon>
        <taxon>Actinomycetota</taxon>
        <taxon>Actinomycetes</taxon>
        <taxon>Kitasatosporales</taxon>
        <taxon>Streptomycetaceae</taxon>
        <taxon>Streptomyces</taxon>
    </lineage>
</organism>
<name>A0ABU2V1J5_9ACTN</name>
<reference evidence="2" key="1">
    <citation type="submission" date="2023-07" db="EMBL/GenBank/DDBJ databases">
        <title>30 novel species of actinomycetes from the DSMZ collection.</title>
        <authorList>
            <person name="Nouioui I."/>
        </authorList>
    </citation>
    <scope>NUCLEOTIDE SEQUENCE [LARGE SCALE GENOMIC DNA]</scope>
    <source>
        <strain evidence="2">DSM 41640</strain>
    </source>
</reference>
<proteinExistence type="predicted"/>
<protein>
    <submittedName>
        <fullName evidence="1">Uncharacterized protein</fullName>
    </submittedName>
</protein>
<dbReference type="Proteomes" id="UP001183824">
    <property type="component" value="Unassembled WGS sequence"/>
</dbReference>
<sequence>MSDLLDHALDAHGGLDSRRRAQSIHVQGSVGGHLPRPLVLWPALTFRIERPESRGRVSGREQA</sequence>
<dbReference type="EMBL" id="JAVREZ010000001">
    <property type="protein sequence ID" value="MDT0479415.1"/>
    <property type="molecule type" value="Genomic_DNA"/>
</dbReference>
<keyword evidence="2" id="KW-1185">Reference proteome</keyword>
<evidence type="ECO:0000313" key="1">
    <source>
        <dbReference type="EMBL" id="MDT0479415.1"/>
    </source>
</evidence>
<gene>
    <name evidence="1" type="ORF">RNB18_04305</name>
</gene>
<comment type="caution">
    <text evidence="1">The sequence shown here is derived from an EMBL/GenBank/DDBJ whole genome shotgun (WGS) entry which is preliminary data.</text>
</comment>
<accession>A0ABU2V1J5</accession>
<dbReference type="RefSeq" id="WP_311712785.1">
    <property type="nucleotide sequence ID" value="NZ_JAVREZ010000001.1"/>
</dbReference>